<dbReference type="InterPro" id="IPR023561">
    <property type="entry name" value="Carbonic_anhydrase_a-class"/>
</dbReference>
<accession>A0A3M7LEI3</accession>
<comment type="caution">
    <text evidence="2">The sequence shown here is derived from an EMBL/GenBank/DDBJ whole genome shotgun (WGS) entry which is preliminary data.</text>
</comment>
<evidence type="ECO:0000313" key="2">
    <source>
        <dbReference type="EMBL" id="RMZ61111.1"/>
    </source>
</evidence>
<keyword evidence="3" id="KW-1185">Reference proteome</keyword>
<dbReference type="Gene3D" id="3.10.200.10">
    <property type="entry name" value="Alpha carbonic anhydrase"/>
    <property type="match status" value="1"/>
</dbReference>
<dbReference type="GO" id="GO:0004089">
    <property type="term" value="F:carbonate dehydratase activity"/>
    <property type="evidence" value="ECO:0007669"/>
    <property type="project" value="InterPro"/>
</dbReference>
<dbReference type="InterPro" id="IPR001148">
    <property type="entry name" value="CA_dom"/>
</dbReference>
<name>A0A3M7LEI3_9FLAO</name>
<gene>
    <name evidence="2" type="ORF">D1632_03880</name>
</gene>
<dbReference type="AlphaFoldDB" id="A0A3M7LEI3"/>
<dbReference type="SUPFAM" id="SSF51069">
    <property type="entry name" value="Carbonic anhydrase"/>
    <property type="match status" value="1"/>
</dbReference>
<sequence>MNMKKSNILELKSDIKKIVAFLGFVPVLLMTSCHNDRDINSIEFTSYPKNIISTPIIMSNFPKAVAESQTPINIIPSKAVTFHSNEPIIHYGVVTLDSIVNAAGEELKININNTDNLNNYITVEGKRYNLVSLHFHYNSEHTIDGMHSTMEIHFVNIAVDNSYLVLSVMVDLGNGNPSLENLFAQSPTMSDGVNSPNIPFNISNLLPDNTREYYTYSGSLTTPNFGINSSSPNGGPVTWFVLKNKQQLSTAQFNSYKAIYPAPNFRHIQPMNGRVVYFNPGF</sequence>
<dbReference type="PROSITE" id="PS51257">
    <property type="entry name" value="PROKAR_LIPOPROTEIN"/>
    <property type="match status" value="1"/>
</dbReference>
<dbReference type="GO" id="GO:0008270">
    <property type="term" value="F:zinc ion binding"/>
    <property type="evidence" value="ECO:0007669"/>
    <property type="project" value="InterPro"/>
</dbReference>
<dbReference type="InterPro" id="IPR041891">
    <property type="entry name" value="Alpha_CA_prokaryot-like"/>
</dbReference>
<organism evidence="2 3">
    <name type="scientific">Chryseobacterium nematophagum</name>
    <dbReference type="NCBI Taxonomy" id="2305228"/>
    <lineage>
        <taxon>Bacteria</taxon>
        <taxon>Pseudomonadati</taxon>
        <taxon>Bacteroidota</taxon>
        <taxon>Flavobacteriia</taxon>
        <taxon>Flavobacteriales</taxon>
        <taxon>Weeksellaceae</taxon>
        <taxon>Chryseobacterium group</taxon>
        <taxon>Chryseobacterium</taxon>
    </lineage>
</organism>
<dbReference type="PROSITE" id="PS51144">
    <property type="entry name" value="ALPHA_CA_2"/>
    <property type="match status" value="1"/>
</dbReference>
<dbReference type="EMBL" id="QWIV01000005">
    <property type="protein sequence ID" value="RMZ61111.1"/>
    <property type="molecule type" value="Genomic_DNA"/>
</dbReference>
<protein>
    <submittedName>
        <fullName evidence="2">Carbonic anhydrase family protein</fullName>
    </submittedName>
</protein>
<evidence type="ECO:0000259" key="1">
    <source>
        <dbReference type="PROSITE" id="PS51144"/>
    </source>
</evidence>
<reference evidence="2 3" key="1">
    <citation type="submission" date="2018-08" db="EMBL/GenBank/DDBJ databases">
        <title>Chryseobacterium nematophagum: a novel matrix digesting pathogen of nematodes.</title>
        <authorList>
            <person name="Page A."/>
            <person name="Roberts M."/>
            <person name="Felix M.-A."/>
            <person name="Weir W."/>
        </authorList>
    </citation>
    <scope>NUCLEOTIDE SEQUENCE [LARGE SCALE GENOMIC DNA]</scope>
    <source>
        <strain evidence="2 3">JUb275</strain>
    </source>
</reference>
<dbReference type="PANTHER" id="PTHR18952">
    <property type="entry name" value="CARBONIC ANHYDRASE"/>
    <property type="match status" value="1"/>
</dbReference>
<proteinExistence type="predicted"/>
<evidence type="ECO:0000313" key="3">
    <source>
        <dbReference type="Proteomes" id="UP000267524"/>
    </source>
</evidence>
<dbReference type="Proteomes" id="UP000267524">
    <property type="component" value="Unassembled WGS sequence"/>
</dbReference>
<dbReference type="InterPro" id="IPR036398">
    <property type="entry name" value="CA_dom_sf"/>
</dbReference>
<dbReference type="Pfam" id="PF00194">
    <property type="entry name" value="Carb_anhydrase"/>
    <property type="match status" value="1"/>
</dbReference>
<dbReference type="SMART" id="SM01057">
    <property type="entry name" value="Carb_anhydrase"/>
    <property type="match status" value="1"/>
</dbReference>
<dbReference type="GO" id="GO:0006730">
    <property type="term" value="P:one-carbon metabolic process"/>
    <property type="evidence" value="ECO:0007669"/>
    <property type="project" value="TreeGrafter"/>
</dbReference>
<dbReference type="PANTHER" id="PTHR18952:SF208">
    <property type="entry name" value="CARBONIC ANHYDRASE XA-RELATED"/>
    <property type="match status" value="1"/>
</dbReference>
<dbReference type="CDD" id="cd03124">
    <property type="entry name" value="alpha_CA_prokaryotic_like"/>
    <property type="match status" value="1"/>
</dbReference>
<feature type="domain" description="Alpha-carbonic anhydrase" evidence="1">
    <location>
        <begin position="43"/>
        <end position="280"/>
    </location>
</feature>